<reference evidence="2" key="1">
    <citation type="submission" date="2017-06" db="EMBL/GenBank/DDBJ databases">
        <authorList>
            <person name="Varghese N."/>
            <person name="Submissions S."/>
        </authorList>
    </citation>
    <scope>NUCLEOTIDE SEQUENCE [LARGE SCALE GENOMIC DNA]</scope>
    <source>
        <strain evidence="2">SCA</strain>
    </source>
</reference>
<dbReference type="RefSeq" id="WP_278277812.1">
    <property type="nucleotide sequence ID" value="NZ_FZOJ01000004.1"/>
</dbReference>
<dbReference type="AlphaFoldDB" id="A0A239BSF4"/>
<organism evidence="1 2">
    <name type="scientific">Anaerovirgula multivorans</name>
    <dbReference type="NCBI Taxonomy" id="312168"/>
    <lineage>
        <taxon>Bacteria</taxon>
        <taxon>Bacillati</taxon>
        <taxon>Bacillota</taxon>
        <taxon>Clostridia</taxon>
        <taxon>Peptostreptococcales</taxon>
        <taxon>Natronincolaceae</taxon>
        <taxon>Anaerovirgula</taxon>
    </lineage>
</organism>
<gene>
    <name evidence="1" type="ORF">SAMN05446037_100465</name>
</gene>
<evidence type="ECO:0000313" key="2">
    <source>
        <dbReference type="Proteomes" id="UP000198304"/>
    </source>
</evidence>
<accession>A0A239BSF4</accession>
<proteinExistence type="predicted"/>
<name>A0A239BSF4_9FIRM</name>
<protein>
    <submittedName>
        <fullName evidence="1">Uncharacterized protein</fullName>
    </submittedName>
</protein>
<keyword evidence="2" id="KW-1185">Reference proteome</keyword>
<sequence>MKKHEKIMMGMLIILFLSTMNINNKITRFVNDTQHNLIRNEMIG</sequence>
<evidence type="ECO:0000313" key="1">
    <source>
        <dbReference type="EMBL" id="SNS09984.1"/>
    </source>
</evidence>
<dbReference type="Proteomes" id="UP000198304">
    <property type="component" value="Unassembled WGS sequence"/>
</dbReference>
<dbReference type="EMBL" id="FZOJ01000004">
    <property type="protein sequence ID" value="SNS09984.1"/>
    <property type="molecule type" value="Genomic_DNA"/>
</dbReference>